<feature type="domain" description="RNase III" evidence="6">
    <location>
        <begin position="1"/>
        <end position="131"/>
    </location>
</feature>
<dbReference type="GO" id="GO:0006364">
    <property type="term" value="P:rRNA processing"/>
    <property type="evidence" value="ECO:0007669"/>
    <property type="project" value="UniProtKB-UniRule"/>
</dbReference>
<dbReference type="GO" id="GO:0005737">
    <property type="term" value="C:cytoplasm"/>
    <property type="evidence" value="ECO:0007669"/>
    <property type="project" value="UniProtKB-SubCell"/>
</dbReference>
<evidence type="ECO:0000313" key="7">
    <source>
        <dbReference type="EMBL" id="MDO5457184.1"/>
    </source>
</evidence>
<evidence type="ECO:0000256" key="3">
    <source>
        <dbReference type="ARBA" id="ARBA00022759"/>
    </source>
</evidence>
<keyword evidence="5" id="KW-0699">rRNA-binding</keyword>
<keyword evidence="5" id="KW-0694">RNA-binding</keyword>
<name>A0AA43ZRX2_9LACT</name>
<dbReference type="EMBL" id="JAUNQW010000006">
    <property type="protein sequence ID" value="MDO5457184.1"/>
    <property type="molecule type" value="Genomic_DNA"/>
</dbReference>
<dbReference type="GO" id="GO:0019843">
    <property type="term" value="F:rRNA binding"/>
    <property type="evidence" value="ECO:0007669"/>
    <property type="project" value="UniProtKB-UniRule"/>
</dbReference>
<keyword evidence="2 5" id="KW-0540">Nuclease</keyword>
<dbReference type="GO" id="GO:0004525">
    <property type="term" value="F:ribonuclease III activity"/>
    <property type="evidence" value="ECO:0007669"/>
    <property type="project" value="InterPro"/>
</dbReference>
<dbReference type="Gene3D" id="1.10.1520.10">
    <property type="entry name" value="Ribonuclease III domain"/>
    <property type="match status" value="1"/>
</dbReference>
<dbReference type="Pfam" id="PF00636">
    <property type="entry name" value="Ribonuclease_3"/>
    <property type="match status" value="1"/>
</dbReference>
<evidence type="ECO:0000256" key="5">
    <source>
        <dbReference type="HAMAP-Rule" id="MF_01468"/>
    </source>
</evidence>
<evidence type="ECO:0000259" key="6">
    <source>
        <dbReference type="SMART" id="SM00535"/>
    </source>
</evidence>
<dbReference type="PANTHER" id="PTHR34276:SF1">
    <property type="entry name" value="MINI-RIBONUCLEASE 3"/>
    <property type="match status" value="1"/>
</dbReference>
<accession>A0AA43ZRX2</accession>
<sequence length="132" mass="14743">MNKPSLFNGLTLAYLGDAAYELQIRKHLIEKGMTKPNQLHHTATQYVSAKAQAGIAAGMHEAGLLSEEEETIFKRGRNAKSHTKAKYADHQTYSASTGFEAMIGYVYLSGNLKRFDALCQWAVDYIEEIKND</sequence>
<keyword evidence="5" id="KW-0460">Magnesium</keyword>
<dbReference type="CDD" id="cd00593">
    <property type="entry name" value="RIBOc"/>
    <property type="match status" value="1"/>
</dbReference>
<dbReference type="HAMAP" id="MF_01468">
    <property type="entry name" value="RNase_Mini_III"/>
    <property type="match status" value="1"/>
</dbReference>
<dbReference type="AlphaFoldDB" id="A0AA43ZRX2"/>
<keyword evidence="1 5" id="KW-0698">rRNA processing</keyword>
<keyword evidence="4 5" id="KW-0378">Hydrolase</keyword>
<keyword evidence="3 5" id="KW-0255">Endonuclease</keyword>
<keyword evidence="5" id="KW-0690">Ribosome biogenesis</keyword>
<evidence type="ECO:0000313" key="8">
    <source>
        <dbReference type="Proteomes" id="UP001171751"/>
    </source>
</evidence>
<dbReference type="EC" id="3.1.26.-" evidence="5"/>
<protein>
    <recommendedName>
        <fullName evidence="5">Mini-ribonuclease 3</fullName>
        <shortName evidence="5">Mini-3</shortName>
        <shortName evidence="5">Mini-RNase 3</shortName>
        <ecNumber evidence="5">3.1.26.-</ecNumber>
    </recommendedName>
    <alternativeName>
        <fullName evidence="5">Mini-RNase III</fullName>
        <shortName evidence="5">Mini-III</shortName>
    </alternativeName>
</protein>
<comment type="similarity">
    <text evidence="5">Belongs to the MrnC RNase family.</text>
</comment>
<dbReference type="PIRSF" id="PIRSF005520">
    <property type="entry name" value="UCP005520"/>
    <property type="match status" value="1"/>
</dbReference>
<gene>
    <name evidence="5" type="primary">mrnC</name>
    <name evidence="7" type="ORF">Q4F26_02455</name>
</gene>
<dbReference type="Proteomes" id="UP001171751">
    <property type="component" value="Unassembled WGS sequence"/>
</dbReference>
<dbReference type="InterPro" id="IPR036389">
    <property type="entry name" value="RNase_III_sf"/>
</dbReference>
<comment type="caution">
    <text evidence="7">The sequence shown here is derived from an EMBL/GenBank/DDBJ whole genome shotgun (WGS) entry which is preliminary data.</text>
</comment>
<evidence type="ECO:0000256" key="2">
    <source>
        <dbReference type="ARBA" id="ARBA00022722"/>
    </source>
</evidence>
<dbReference type="InterPro" id="IPR000999">
    <property type="entry name" value="RNase_III_dom"/>
</dbReference>
<reference evidence="7" key="1">
    <citation type="submission" date="2023-07" db="EMBL/GenBank/DDBJ databases">
        <title>Between Cages and Wild: Unraveling the Impact of Captivity on Animal Microbiomes and Antimicrobial Resistance.</title>
        <authorList>
            <person name="Schmartz G.P."/>
            <person name="Rehner J."/>
            <person name="Schuff M.J."/>
            <person name="Becker S.L."/>
            <person name="Kravczyk M."/>
            <person name="Gurevich A."/>
            <person name="Francke R."/>
            <person name="Mueller R."/>
            <person name="Keller V."/>
            <person name="Keller A."/>
        </authorList>
    </citation>
    <scope>NUCLEOTIDE SEQUENCE</scope>
    <source>
        <strain evidence="7">S39M_St_73</strain>
    </source>
</reference>
<comment type="subunit">
    <text evidence="5">Homodimer.</text>
</comment>
<evidence type="ECO:0000256" key="1">
    <source>
        <dbReference type="ARBA" id="ARBA00022552"/>
    </source>
</evidence>
<dbReference type="SUPFAM" id="SSF69065">
    <property type="entry name" value="RNase III domain-like"/>
    <property type="match status" value="1"/>
</dbReference>
<dbReference type="SMART" id="SM00535">
    <property type="entry name" value="RIBOc"/>
    <property type="match status" value="1"/>
</dbReference>
<comment type="subcellular location">
    <subcellularLocation>
        <location evidence="5">Cytoplasm</location>
    </subcellularLocation>
</comment>
<comment type="function">
    <text evidence="5">Involved in correct processing of both the 5' and 3' ends of 23S rRNA precursor. Processes 30S rRNA precursor transcript even in absence of ribonuclease 3 (Rnc); Rnc processes 30S rRNA into smaller rRNA precursors.</text>
</comment>
<feature type="active site" evidence="5">
    <location>
        <position position="17"/>
    </location>
</feature>
<dbReference type="PANTHER" id="PTHR34276">
    <property type="entry name" value="MINI-RIBONUCLEASE 3"/>
    <property type="match status" value="1"/>
</dbReference>
<dbReference type="InterPro" id="IPR008226">
    <property type="entry name" value="Mini3_fam"/>
</dbReference>
<evidence type="ECO:0000256" key="4">
    <source>
        <dbReference type="ARBA" id="ARBA00022801"/>
    </source>
</evidence>
<organism evidence="7 8">
    <name type="scientific">Atopococcus tabaci</name>
    <dbReference type="NCBI Taxonomy" id="269774"/>
    <lineage>
        <taxon>Bacteria</taxon>
        <taxon>Bacillati</taxon>
        <taxon>Bacillota</taxon>
        <taxon>Bacilli</taxon>
        <taxon>Lactobacillales</taxon>
        <taxon>Carnobacteriaceae</taxon>
        <taxon>Atopococcus</taxon>
    </lineage>
</organism>
<keyword evidence="5" id="KW-0963">Cytoplasm</keyword>
<keyword evidence="8" id="KW-1185">Reference proteome</keyword>
<comment type="cofactor">
    <cofactor evidence="5">
        <name>Mg(2+)</name>
        <dbReference type="ChEBI" id="CHEBI:18420"/>
    </cofactor>
</comment>
<proteinExistence type="inferred from homology"/>